<proteinExistence type="predicted"/>
<evidence type="ECO:0000313" key="3">
    <source>
        <dbReference type="Proteomes" id="UP000429552"/>
    </source>
</evidence>
<dbReference type="AlphaFoldDB" id="A0A640TP66"/>
<organism evidence="2 3">
    <name type="scientific">Streptomyces nigrescens</name>
    <dbReference type="NCBI Taxonomy" id="1920"/>
    <lineage>
        <taxon>Bacteria</taxon>
        <taxon>Bacillati</taxon>
        <taxon>Actinomycetota</taxon>
        <taxon>Actinomycetes</taxon>
        <taxon>Kitasatosporales</taxon>
        <taxon>Streptomycetaceae</taxon>
        <taxon>Streptomyces</taxon>
    </lineage>
</organism>
<accession>A0A640TP66</accession>
<gene>
    <name evidence="2" type="ORF">Sliba_45240</name>
</gene>
<feature type="region of interest" description="Disordered" evidence="1">
    <location>
        <begin position="1"/>
        <end position="65"/>
    </location>
</feature>
<evidence type="ECO:0000256" key="1">
    <source>
        <dbReference type="SAM" id="MobiDB-lite"/>
    </source>
</evidence>
<evidence type="ECO:0000313" key="2">
    <source>
        <dbReference type="EMBL" id="GFE24071.1"/>
    </source>
</evidence>
<dbReference type="EMBL" id="BLIP01000001">
    <property type="protein sequence ID" value="GFE24071.1"/>
    <property type="molecule type" value="Genomic_DNA"/>
</dbReference>
<dbReference type="Proteomes" id="UP000429552">
    <property type="component" value="Unassembled WGS sequence"/>
</dbReference>
<reference evidence="2 3" key="1">
    <citation type="submission" date="2019-12" db="EMBL/GenBank/DDBJ databases">
        <title>Whole genome shotgun sequence of Streptomyces libani subsp. libani NBRC 13452.</title>
        <authorList>
            <person name="Ichikawa N."/>
            <person name="Kimura A."/>
            <person name="Kitahashi Y."/>
            <person name="Komaki H."/>
            <person name="Tamura T."/>
        </authorList>
    </citation>
    <scope>NUCLEOTIDE SEQUENCE [LARGE SCALE GENOMIC DNA]</scope>
    <source>
        <strain evidence="2 3">NBRC 13452</strain>
    </source>
</reference>
<comment type="caution">
    <text evidence="2">The sequence shown here is derived from an EMBL/GenBank/DDBJ whole genome shotgun (WGS) entry which is preliminary data.</text>
</comment>
<name>A0A640TP66_STRNI</name>
<feature type="compositionally biased region" description="Low complexity" evidence="1">
    <location>
        <begin position="25"/>
        <end position="35"/>
    </location>
</feature>
<sequence length="81" mass="8404">MSVSDPAFADDGNLDDEPNQNDWGALAPACLADADPWGEGRPGRLLTAGAPQRAHHQPHGSPVPQRLITLQLPFPATGAAG</sequence>
<protein>
    <submittedName>
        <fullName evidence="2">Uncharacterized protein</fullName>
    </submittedName>
</protein>